<evidence type="ECO:0000313" key="3">
    <source>
        <dbReference type="RefSeq" id="XP_032350067.1"/>
    </source>
</evidence>
<accession>A0A8B8U721</accession>
<feature type="compositionally biased region" description="Basic residues" evidence="1">
    <location>
        <begin position="760"/>
        <end position="822"/>
    </location>
</feature>
<feature type="region of interest" description="Disordered" evidence="1">
    <location>
        <begin position="678"/>
        <end position="822"/>
    </location>
</feature>
<evidence type="ECO:0000256" key="1">
    <source>
        <dbReference type="SAM" id="MobiDB-lite"/>
    </source>
</evidence>
<reference evidence="3" key="1">
    <citation type="submission" date="2025-08" db="UniProtKB">
        <authorList>
            <consortium name="RefSeq"/>
        </authorList>
    </citation>
    <scope>IDENTIFICATION</scope>
    <source>
        <tissue evidence="3">Ear skin</tissue>
    </source>
</reference>
<name>A0A8B8U721_CAMFR</name>
<feature type="compositionally biased region" description="Polar residues" evidence="1">
    <location>
        <begin position="272"/>
        <end position="282"/>
    </location>
</feature>
<dbReference type="KEGG" id="cfr:116667982"/>
<sequence length="822" mass="88283">MGSPHLSRDPFFGLTCSPGISSTIDQPPSLPRPILSPPPPPPSPLPQPPLRPGRCSFEPCSPHVGRPCCPEPIPSGLSPASPCVDRFQLVGSPPCARVRGPYCSWISPPRTPRPCPRGPFIDQHTLCYCGGYPSALVTSPVTSPPLTYVPLEAGPMILPTITPGAQGTCPMISPPLTHRPLGTGFIISPPLGHQPMETRPIISPPLSHRVLETGPMTSTLLSSWSSGRSYNDPPLSPASSPPTGRFYPSHLKRPDSYDPKPPLDPPLGKNSFGPSLSSQAGTSACPRSPQEGSYHYSHLPPEAHIPAPGNPYCSFHLPPGSTGSPSLPQSQVPRKPCFESVFSWETGGSSYVCITPGTSISDPLGPQEPPHSLSSHCPCSAFFPSPPGNQFISPPQSHPCRSYKEPPLPTPVCPQAKSPKSSESKQPCAPHRCHSLVTQHTPDQPRFPKSSTSPPPPSHPSGLSGPSCMVTSITTCSNSCPKELPQETTLPVVAPRTLKTVIPTSLPLRLPCDPVLPNSYAQTSPRGPTIGPPCSTHIYSVVPPTPDPCLLSGSLSQSTGPLQSRNQPLGLPCGTYSTPRGPPQPHRQPVAPPCSTHIYSFIPLRTPFDPQNLPIAPRARGHLDNTPCGLHIYSVASRDSRKESQQIPYSCPLSSSKSSSCSTNASYSSTVMISECQSSDSQSKNTQQSRSWSQSESSHGPCTSWSQSKNFHLSRTWSGSSSLHQNMNQDQSESPQLSENQGQSENTQHSTSQGPIKSALRNKSRSPSKSPRHNKKRDHSKSPHHSRSRSKSPRHGRSRSQSKSPHHSKRRSQSKSPRHNKK</sequence>
<feature type="region of interest" description="Disordered" evidence="1">
    <location>
        <begin position="439"/>
        <end position="464"/>
    </location>
</feature>
<dbReference type="GeneID" id="116667982"/>
<dbReference type="AlphaFoldDB" id="A0A8B8U721"/>
<evidence type="ECO:0000313" key="2">
    <source>
        <dbReference type="Proteomes" id="UP000694856"/>
    </source>
</evidence>
<feature type="compositionally biased region" description="Low complexity" evidence="1">
    <location>
        <begin position="687"/>
        <end position="698"/>
    </location>
</feature>
<organism evidence="2 3">
    <name type="scientific">Camelus ferus</name>
    <name type="common">Wild bactrian camel</name>
    <name type="synonym">Camelus bactrianus ferus</name>
    <dbReference type="NCBI Taxonomy" id="419612"/>
    <lineage>
        <taxon>Eukaryota</taxon>
        <taxon>Metazoa</taxon>
        <taxon>Chordata</taxon>
        <taxon>Craniata</taxon>
        <taxon>Vertebrata</taxon>
        <taxon>Euteleostomi</taxon>
        <taxon>Mammalia</taxon>
        <taxon>Eutheria</taxon>
        <taxon>Laurasiatheria</taxon>
        <taxon>Artiodactyla</taxon>
        <taxon>Tylopoda</taxon>
        <taxon>Camelidae</taxon>
        <taxon>Camelus</taxon>
    </lineage>
</organism>
<feature type="compositionally biased region" description="Polar residues" evidence="1">
    <location>
        <begin position="700"/>
        <end position="755"/>
    </location>
</feature>
<proteinExistence type="predicted"/>
<keyword evidence="2" id="KW-1185">Reference proteome</keyword>
<dbReference type="RefSeq" id="XP_032350067.1">
    <property type="nucleotide sequence ID" value="XM_032494176.1"/>
</dbReference>
<gene>
    <name evidence="3" type="primary">LOC116667982</name>
</gene>
<feature type="region of interest" description="Disordered" evidence="1">
    <location>
        <begin position="1"/>
        <end position="48"/>
    </location>
</feature>
<protein>
    <submittedName>
        <fullName evidence="3">Sperm head and tail associated protein-like</fullName>
    </submittedName>
</protein>
<feature type="compositionally biased region" description="Pro residues" evidence="1">
    <location>
        <begin position="28"/>
        <end position="48"/>
    </location>
</feature>
<feature type="region of interest" description="Disordered" evidence="1">
    <location>
        <begin position="222"/>
        <end position="301"/>
    </location>
</feature>
<dbReference type="Proteomes" id="UP000694856">
    <property type="component" value="Chromosome 13"/>
</dbReference>